<protein>
    <submittedName>
        <fullName evidence="5">Uncharacterized protein</fullName>
    </submittedName>
</protein>
<dbReference type="PANTHER" id="PTHR45153">
    <property type="entry name" value="TETRATRICOPEPTIDE REPEAT PROTEIN 16"/>
    <property type="match status" value="1"/>
</dbReference>
<evidence type="ECO:0000256" key="4">
    <source>
        <dbReference type="SAM" id="MobiDB-lite"/>
    </source>
</evidence>
<evidence type="ECO:0000256" key="2">
    <source>
        <dbReference type="ARBA" id="ARBA00022803"/>
    </source>
</evidence>
<feature type="compositionally biased region" description="Basic and acidic residues" evidence="4">
    <location>
        <begin position="562"/>
        <end position="580"/>
    </location>
</feature>
<feature type="repeat" description="TPR" evidence="3">
    <location>
        <begin position="386"/>
        <end position="419"/>
    </location>
</feature>
<dbReference type="PANTHER" id="PTHR45153:SF1">
    <property type="entry name" value="TETRATRICOPEPTIDE REPEAT PROTEIN 16"/>
    <property type="match status" value="1"/>
</dbReference>
<dbReference type="InterPro" id="IPR013105">
    <property type="entry name" value="TPR_2"/>
</dbReference>
<keyword evidence="6" id="KW-1185">Reference proteome</keyword>
<dbReference type="SMART" id="SM00028">
    <property type="entry name" value="TPR"/>
    <property type="match status" value="9"/>
</dbReference>
<reference evidence="5" key="1">
    <citation type="submission" date="2022-11" db="EMBL/GenBank/DDBJ databases">
        <authorList>
            <person name="Morgan W.R."/>
            <person name="Tartar A."/>
        </authorList>
    </citation>
    <scope>NUCLEOTIDE SEQUENCE</scope>
    <source>
        <strain evidence="5">ARSEF 373</strain>
    </source>
</reference>
<sequence length="596" mass="67841">MERTDAKAAPSSRMHAGTPHGGGNSDGRDLTNPAAAANSKEEEADACLARQDLEGALHCLDKAIFLTPENTLLYAKRAEVYWELCDLHSAMANYRKLLSLDANPPQRIKDHFAAILNVHGYSLLLLNETPSIAIVYLSEAIRLNGLDETYWLHRALAYIQANAYEKALKDIDHCICLNGKDVEYFVLRAKLHWRLHMHEKATSDIQRAAMLMPTHPEVVEHEQRLLRESQAHYDQACRHLMLREFAEAIKSLTSAAEISPDETKVYVLRASAYRELGDFHVALKDIERATSCHKRRLAFKGKKASWYQSMAAATAVTTPTSTTGVPEKDQTKEYREIAIQRNLILNEIARKFLNDRAFHLALNALNQVIRGELELAELFHEQFINPQYYVSRGDAYRGLRNFQAALADYHHALELVPNNHDICARVALIHYQFGVDLFNSASFEAAELEFQKAIEQDSTVPMYVVRKGDCARYMEKHAVAVADYTRALELNPDDDETRSKLRQYMPDTAATDQPSTRKTPRSTHNNQRRDQPETTASKRSPDKRIQASIPIHVQSQTWQKAEQARKSYEKKNVRVQELFDQRPSLWSPHSKASKRG</sequence>
<organism evidence="5 6">
    <name type="scientific">Lagenidium giganteum</name>
    <dbReference type="NCBI Taxonomy" id="4803"/>
    <lineage>
        <taxon>Eukaryota</taxon>
        <taxon>Sar</taxon>
        <taxon>Stramenopiles</taxon>
        <taxon>Oomycota</taxon>
        <taxon>Peronosporomycetes</taxon>
        <taxon>Pythiales</taxon>
        <taxon>Pythiaceae</taxon>
    </lineage>
</organism>
<feature type="region of interest" description="Disordered" evidence="4">
    <location>
        <begin position="1"/>
        <end position="37"/>
    </location>
</feature>
<keyword evidence="1" id="KW-0677">Repeat</keyword>
<dbReference type="InterPro" id="IPR019734">
    <property type="entry name" value="TPR_rpt"/>
</dbReference>
<comment type="caution">
    <text evidence="5">The sequence shown here is derived from an EMBL/GenBank/DDBJ whole genome shotgun (WGS) entry which is preliminary data.</text>
</comment>
<evidence type="ECO:0000313" key="5">
    <source>
        <dbReference type="EMBL" id="DBA02360.1"/>
    </source>
</evidence>
<dbReference type="PROSITE" id="PS50005">
    <property type="entry name" value="TPR"/>
    <property type="match status" value="1"/>
</dbReference>
<evidence type="ECO:0000256" key="3">
    <source>
        <dbReference type="PROSITE-ProRule" id="PRU00339"/>
    </source>
</evidence>
<dbReference type="Pfam" id="PF13181">
    <property type="entry name" value="TPR_8"/>
    <property type="match status" value="3"/>
</dbReference>
<name>A0AAV2ZCM7_9STRA</name>
<dbReference type="Pfam" id="PF07719">
    <property type="entry name" value="TPR_2"/>
    <property type="match status" value="1"/>
</dbReference>
<dbReference type="Gene3D" id="1.25.40.10">
    <property type="entry name" value="Tetratricopeptide repeat domain"/>
    <property type="match status" value="5"/>
</dbReference>
<dbReference type="EMBL" id="DAKRPA010000032">
    <property type="protein sequence ID" value="DBA02360.1"/>
    <property type="molecule type" value="Genomic_DNA"/>
</dbReference>
<reference evidence="5" key="2">
    <citation type="journal article" date="2023" name="Microbiol Resour">
        <title>Decontamination and Annotation of the Draft Genome Sequence of the Oomycete Lagenidium giganteum ARSEF 373.</title>
        <authorList>
            <person name="Morgan W.R."/>
            <person name="Tartar A."/>
        </authorList>
    </citation>
    <scope>NUCLEOTIDE SEQUENCE</scope>
    <source>
        <strain evidence="5">ARSEF 373</strain>
    </source>
</reference>
<dbReference type="AlphaFoldDB" id="A0AAV2ZCM7"/>
<evidence type="ECO:0000256" key="1">
    <source>
        <dbReference type="ARBA" id="ARBA00022737"/>
    </source>
</evidence>
<dbReference type="Proteomes" id="UP001146120">
    <property type="component" value="Unassembled WGS sequence"/>
</dbReference>
<proteinExistence type="predicted"/>
<gene>
    <name evidence="5" type="ORF">N0F65_007179</name>
</gene>
<evidence type="ECO:0000313" key="6">
    <source>
        <dbReference type="Proteomes" id="UP001146120"/>
    </source>
</evidence>
<dbReference type="SUPFAM" id="SSF48452">
    <property type="entry name" value="TPR-like"/>
    <property type="match status" value="1"/>
</dbReference>
<keyword evidence="2 3" id="KW-0802">TPR repeat</keyword>
<feature type="region of interest" description="Disordered" evidence="4">
    <location>
        <begin position="493"/>
        <end position="596"/>
    </location>
</feature>
<accession>A0AAV2ZCM7</accession>
<dbReference type="InterPro" id="IPR011990">
    <property type="entry name" value="TPR-like_helical_dom_sf"/>
</dbReference>
<feature type="compositionally biased region" description="Polar residues" evidence="4">
    <location>
        <begin position="510"/>
        <end position="525"/>
    </location>
</feature>